<evidence type="ECO:0000256" key="7">
    <source>
        <dbReference type="PIRSR" id="PIRSR601577-2"/>
    </source>
</evidence>
<comment type="similarity">
    <text evidence="1">Belongs to the peptidase M8 family.</text>
</comment>
<evidence type="ECO:0000256" key="5">
    <source>
        <dbReference type="ARBA" id="ARBA00022833"/>
    </source>
</evidence>
<dbReference type="GO" id="GO:0007155">
    <property type="term" value="P:cell adhesion"/>
    <property type="evidence" value="ECO:0007669"/>
    <property type="project" value="InterPro"/>
</dbReference>
<reference evidence="10 11" key="1">
    <citation type="journal article" date="2021" name="Sci. Rep.">
        <title>The genome of the diatom Chaetoceros tenuissimus carries an ancient integrated fragment of an extant virus.</title>
        <authorList>
            <person name="Hongo Y."/>
            <person name="Kimura K."/>
            <person name="Takaki Y."/>
            <person name="Yoshida Y."/>
            <person name="Baba S."/>
            <person name="Kobayashi G."/>
            <person name="Nagasaki K."/>
            <person name="Hano T."/>
            <person name="Tomaru Y."/>
        </authorList>
    </citation>
    <scope>NUCLEOTIDE SEQUENCE [LARGE SCALE GENOMIC DNA]</scope>
    <source>
        <strain evidence="10 11">NIES-3715</strain>
    </source>
</reference>
<dbReference type="GO" id="GO:0006508">
    <property type="term" value="P:proteolysis"/>
    <property type="evidence" value="ECO:0007669"/>
    <property type="project" value="UniProtKB-KW"/>
</dbReference>
<dbReference type="Pfam" id="PF01457">
    <property type="entry name" value="Peptidase_M8"/>
    <property type="match status" value="1"/>
</dbReference>
<dbReference type="GO" id="GO:0046872">
    <property type="term" value="F:metal ion binding"/>
    <property type="evidence" value="ECO:0007669"/>
    <property type="project" value="UniProtKB-KW"/>
</dbReference>
<evidence type="ECO:0000256" key="2">
    <source>
        <dbReference type="ARBA" id="ARBA00022670"/>
    </source>
</evidence>
<evidence type="ECO:0000256" key="6">
    <source>
        <dbReference type="ARBA" id="ARBA00023049"/>
    </source>
</evidence>
<evidence type="ECO:0000256" key="1">
    <source>
        <dbReference type="ARBA" id="ARBA00005860"/>
    </source>
</evidence>
<dbReference type="AlphaFoldDB" id="A0AAD3CEV2"/>
<evidence type="ECO:0000256" key="9">
    <source>
        <dbReference type="SAM" id="SignalP"/>
    </source>
</evidence>
<dbReference type="Proteomes" id="UP001054902">
    <property type="component" value="Unassembled WGS sequence"/>
</dbReference>
<dbReference type="Gene3D" id="3.40.390.10">
    <property type="entry name" value="Collagenase (Catalytic Domain)"/>
    <property type="match status" value="1"/>
</dbReference>
<keyword evidence="2" id="KW-0645">Protease</keyword>
<protein>
    <recommendedName>
        <fullName evidence="12">Leishmanolysin</fullName>
    </recommendedName>
</protein>
<feature type="compositionally biased region" description="Pro residues" evidence="8">
    <location>
        <begin position="51"/>
        <end position="71"/>
    </location>
</feature>
<dbReference type="SUPFAM" id="SSF55486">
    <property type="entry name" value="Metalloproteases ('zincins'), catalytic domain"/>
    <property type="match status" value="1"/>
</dbReference>
<dbReference type="InterPro" id="IPR024079">
    <property type="entry name" value="MetalloPept_cat_dom_sf"/>
</dbReference>
<keyword evidence="6 7" id="KW-0482">Metalloprotease</keyword>
<dbReference type="GO" id="GO:0016020">
    <property type="term" value="C:membrane"/>
    <property type="evidence" value="ECO:0007669"/>
    <property type="project" value="InterPro"/>
</dbReference>
<comment type="caution">
    <text evidence="10">The sequence shown here is derived from an EMBL/GenBank/DDBJ whole genome shotgun (WGS) entry which is preliminary data.</text>
</comment>
<dbReference type="GO" id="GO:0004222">
    <property type="term" value="F:metalloendopeptidase activity"/>
    <property type="evidence" value="ECO:0007669"/>
    <property type="project" value="InterPro"/>
</dbReference>
<keyword evidence="3 7" id="KW-0479">Metal-binding</keyword>
<feature type="binding site" evidence="7">
    <location>
        <position position="349"/>
    </location>
    <ligand>
        <name>Zn(2+)</name>
        <dbReference type="ChEBI" id="CHEBI:29105"/>
        <note>catalytic</note>
    </ligand>
</feature>
<comment type="cofactor">
    <cofactor evidence="7">
        <name>Zn(2+)</name>
        <dbReference type="ChEBI" id="CHEBI:29105"/>
    </cofactor>
    <text evidence="7">Binds 1 zinc ion per subunit.</text>
</comment>
<keyword evidence="9" id="KW-0732">Signal</keyword>
<organism evidence="10 11">
    <name type="scientific">Chaetoceros tenuissimus</name>
    <dbReference type="NCBI Taxonomy" id="426638"/>
    <lineage>
        <taxon>Eukaryota</taxon>
        <taxon>Sar</taxon>
        <taxon>Stramenopiles</taxon>
        <taxon>Ochrophyta</taxon>
        <taxon>Bacillariophyta</taxon>
        <taxon>Coscinodiscophyceae</taxon>
        <taxon>Chaetocerotophycidae</taxon>
        <taxon>Chaetocerotales</taxon>
        <taxon>Chaetocerotaceae</taxon>
        <taxon>Chaetoceros</taxon>
    </lineage>
</organism>
<feature type="signal peptide" evidence="9">
    <location>
        <begin position="1"/>
        <end position="21"/>
    </location>
</feature>
<gene>
    <name evidence="10" type="ORF">CTEN210_01301</name>
</gene>
<dbReference type="InterPro" id="IPR001577">
    <property type="entry name" value="Peptidase_M8"/>
</dbReference>
<accession>A0AAD3CEV2</accession>
<keyword evidence="11" id="KW-1185">Reference proteome</keyword>
<feature type="compositionally biased region" description="Pro residues" evidence="8">
    <location>
        <begin position="115"/>
        <end position="128"/>
    </location>
</feature>
<evidence type="ECO:0000313" key="10">
    <source>
        <dbReference type="EMBL" id="GFH44827.1"/>
    </source>
</evidence>
<feature type="chain" id="PRO_5041999750" description="Leishmanolysin" evidence="9">
    <location>
        <begin position="22"/>
        <end position="480"/>
    </location>
</feature>
<evidence type="ECO:0000256" key="4">
    <source>
        <dbReference type="ARBA" id="ARBA00022801"/>
    </source>
</evidence>
<proteinExistence type="inferred from homology"/>
<name>A0AAD3CEV2_9STRA</name>
<keyword evidence="4" id="KW-0378">Hydrolase</keyword>
<dbReference type="Gene3D" id="3.90.132.10">
    <property type="entry name" value="Leishmanolysin , domain 2"/>
    <property type="match status" value="1"/>
</dbReference>
<evidence type="ECO:0008006" key="12">
    <source>
        <dbReference type="Google" id="ProtNLM"/>
    </source>
</evidence>
<sequence>MKFSKITSALLPLLLLSPASAQTCSTLTKKQCNSPCQWRKGACVEGQTPNTPAPTPAPGPPTTIPPSPTPPSSCSSINRSKQCNNTPGCTWGGKRVGCTVLITQAPTSAPSTGPTVPPTKAPTSPPTVAPTQAPTPANGGLVSSPSCISGYTCLQNSDFGVVDETKWDLDLHIESLNPDATKNAYVAARAKWSSLIVSNNFNNQGGTSTSGLTNLCTNDYPPLLDDTYICGRDKEIDGPGKVLGQAGPRYQAGVGSGGGFIVIGFMEFDIADIASLVTEGTWEAVILHEMAHVLGIGTYWEAQSVVGASSAGYPYLGTTGTNVWQGDWGCTGSPPVETDQGGAGTVGGHWDEACLDNELMTGFLNSGVENPISKLTAATFQDLGYDVDYTSSTIDSSYNGSNTSCCNGRRNLRQLNNGKPPLSAQGKANAIAYGKSALNSRKLPDGAQREMNGGKYIADQMTTIYYGENGFIYDVTVTLD</sequence>
<evidence type="ECO:0000313" key="11">
    <source>
        <dbReference type="Proteomes" id="UP001054902"/>
    </source>
</evidence>
<evidence type="ECO:0000256" key="8">
    <source>
        <dbReference type="SAM" id="MobiDB-lite"/>
    </source>
</evidence>
<evidence type="ECO:0000256" key="3">
    <source>
        <dbReference type="ARBA" id="ARBA00022723"/>
    </source>
</evidence>
<keyword evidence="5 7" id="KW-0862">Zinc</keyword>
<feature type="region of interest" description="Disordered" evidence="8">
    <location>
        <begin position="106"/>
        <end position="140"/>
    </location>
</feature>
<dbReference type="EMBL" id="BLLK01000020">
    <property type="protein sequence ID" value="GFH44827.1"/>
    <property type="molecule type" value="Genomic_DNA"/>
</dbReference>
<feature type="region of interest" description="Disordered" evidence="8">
    <location>
        <begin position="47"/>
        <end position="77"/>
    </location>
</feature>